<keyword evidence="2" id="KW-1133">Transmembrane helix</keyword>
<dbReference type="Pfam" id="PF13347">
    <property type="entry name" value="MFS_2"/>
    <property type="match status" value="1"/>
</dbReference>
<keyword evidence="4" id="KW-1185">Reference proteome</keyword>
<keyword evidence="2" id="KW-0812">Transmembrane</keyword>
<feature type="transmembrane region" description="Helical" evidence="2">
    <location>
        <begin position="66"/>
        <end position="91"/>
    </location>
</feature>
<dbReference type="PANTHER" id="PTHR11328">
    <property type="entry name" value="MAJOR FACILITATOR SUPERFAMILY DOMAIN-CONTAINING PROTEIN"/>
    <property type="match status" value="1"/>
</dbReference>
<protein>
    <submittedName>
        <fullName evidence="3">GPH family glycoside/pentoside/hexuronide:cation symporter</fullName>
    </submittedName>
</protein>
<comment type="similarity">
    <text evidence="1">Belongs to the sodium:galactoside symporter (TC 2.A.2) family.</text>
</comment>
<evidence type="ECO:0000256" key="2">
    <source>
        <dbReference type="SAM" id="Phobius"/>
    </source>
</evidence>
<dbReference type="InterPro" id="IPR036259">
    <property type="entry name" value="MFS_trans_sf"/>
</dbReference>
<feature type="transmembrane region" description="Helical" evidence="2">
    <location>
        <begin position="97"/>
        <end position="121"/>
    </location>
</feature>
<evidence type="ECO:0000256" key="1">
    <source>
        <dbReference type="ARBA" id="ARBA00009617"/>
    </source>
</evidence>
<comment type="caution">
    <text evidence="3">The sequence shown here is derived from an EMBL/GenBank/DDBJ whole genome shotgun (WGS) entry which is preliminary data.</text>
</comment>
<dbReference type="PANTHER" id="PTHR11328:SF24">
    <property type="entry name" value="MAJOR FACILITATOR SUPERFAMILY (MFS) PROFILE DOMAIN-CONTAINING PROTEIN"/>
    <property type="match status" value="1"/>
</dbReference>
<feature type="transmembrane region" description="Helical" evidence="2">
    <location>
        <begin position="315"/>
        <end position="335"/>
    </location>
</feature>
<feature type="transmembrane region" description="Helical" evidence="2">
    <location>
        <begin position="158"/>
        <end position="180"/>
    </location>
</feature>
<proteinExistence type="inferred from homology"/>
<organism evidence="3 4">
    <name type="scientific">Sphingomonas vulcanisoli</name>
    <dbReference type="NCBI Taxonomy" id="1658060"/>
    <lineage>
        <taxon>Bacteria</taxon>
        <taxon>Pseudomonadati</taxon>
        <taxon>Pseudomonadota</taxon>
        <taxon>Alphaproteobacteria</taxon>
        <taxon>Sphingomonadales</taxon>
        <taxon>Sphingomonadaceae</taxon>
        <taxon>Sphingomonas</taxon>
    </lineage>
</organism>
<sequence length="487" mass="51307">MANRGGLFAYRAIRAAGTAMIRHAIVITLRGWHVRKTIQGAQPMATVESMSPIPTDRLPTPLKIGWGFGSVGTQIVLNGQSLLLLFFFVTVLKMEPALAGTILFGAKLFDAVLAPIVGTWSDRTNSRWGRRRPFLLAGGILCAAGLFCVFNTPTANPLVLLASLMLISLGYSFFNIPYMAMPAEMTDSPIERTSIMSWRIAFVGVGTALATTLLPLVAKAGGGGKAAYGTVGVVAAVLTLIAMLITFAVTGRARATSSSGERFSFTAMIGAITSNGPFAFLLAAKLCQLIGLAAMSASILFFFKQVIGGGESMLALWSLFGNAASIASMLVWPYFSKRYGKVAVYAAAVLLYSVFGFSWLLAGPGESTLGVLIRAVGGGVFAGGLSLMGQSLLPDTMAVDFVRSGMRREGVFAGAYSFVEKASFALGPMAVGFIFQIMGFATHGVAGGDPRAVYAAVGLLSPGLYLLSILPLLGMRRSLAAYYRSPE</sequence>
<feature type="transmembrane region" description="Helical" evidence="2">
    <location>
        <begin position="278"/>
        <end position="303"/>
    </location>
</feature>
<feature type="transmembrane region" description="Helical" evidence="2">
    <location>
        <begin position="452"/>
        <end position="474"/>
    </location>
</feature>
<reference evidence="3 4" key="1">
    <citation type="submission" date="2020-03" db="EMBL/GenBank/DDBJ databases">
        <title>Genomic Encyclopedia of Type Strains, Phase III (KMG-III): the genomes of soil and plant-associated and newly described type strains.</title>
        <authorList>
            <person name="Whitman W."/>
        </authorList>
    </citation>
    <scope>NUCLEOTIDE SEQUENCE [LARGE SCALE GENOMIC DNA]</scope>
    <source>
        <strain evidence="3 4">CECT 8804</strain>
    </source>
</reference>
<feature type="transmembrane region" description="Helical" evidence="2">
    <location>
        <begin position="226"/>
        <end position="249"/>
    </location>
</feature>
<feature type="transmembrane region" description="Helical" evidence="2">
    <location>
        <begin position="342"/>
        <end position="362"/>
    </location>
</feature>
<feature type="transmembrane region" description="Helical" evidence="2">
    <location>
        <begin position="133"/>
        <end position="152"/>
    </location>
</feature>
<accession>A0ABX0TSP9</accession>
<dbReference type="SUPFAM" id="SSF103473">
    <property type="entry name" value="MFS general substrate transporter"/>
    <property type="match status" value="1"/>
</dbReference>
<evidence type="ECO:0000313" key="3">
    <source>
        <dbReference type="EMBL" id="NIJ08533.1"/>
    </source>
</evidence>
<evidence type="ECO:0000313" key="4">
    <source>
        <dbReference type="Proteomes" id="UP000727456"/>
    </source>
</evidence>
<dbReference type="Gene3D" id="1.20.1250.20">
    <property type="entry name" value="MFS general substrate transporter like domains"/>
    <property type="match status" value="2"/>
</dbReference>
<dbReference type="EMBL" id="JAAOZC010000005">
    <property type="protein sequence ID" value="NIJ08533.1"/>
    <property type="molecule type" value="Genomic_DNA"/>
</dbReference>
<feature type="transmembrane region" description="Helical" evidence="2">
    <location>
        <begin position="200"/>
        <end position="220"/>
    </location>
</feature>
<dbReference type="Proteomes" id="UP000727456">
    <property type="component" value="Unassembled WGS sequence"/>
</dbReference>
<keyword evidence="2" id="KW-0472">Membrane</keyword>
<dbReference type="InterPro" id="IPR039672">
    <property type="entry name" value="MFS_2"/>
</dbReference>
<name>A0ABX0TSP9_9SPHN</name>
<gene>
    <name evidence="3" type="ORF">FHS31_002154</name>
</gene>
<feature type="transmembrane region" description="Helical" evidence="2">
    <location>
        <begin position="368"/>
        <end position="388"/>
    </location>
</feature>
<feature type="transmembrane region" description="Helical" evidence="2">
    <location>
        <begin position="424"/>
        <end position="446"/>
    </location>
</feature>